<dbReference type="InterPro" id="IPR041242">
    <property type="entry name" value="HNHc_6"/>
</dbReference>
<evidence type="ECO:0000313" key="2">
    <source>
        <dbReference type="Proteomes" id="UP000183509"/>
    </source>
</evidence>
<comment type="caution">
    <text evidence="1">The sequence shown here is derived from an EMBL/GenBank/DDBJ whole genome shotgun (WGS) entry which is preliminary data.</text>
</comment>
<gene>
    <name evidence="1" type="ORF">DTPHA_602127</name>
</gene>
<organism evidence="1 2">
    <name type="scientific">Enterococcus faecium</name>
    <name type="common">Streptococcus faecium</name>
    <dbReference type="NCBI Taxonomy" id="1352"/>
    <lineage>
        <taxon>Bacteria</taxon>
        <taxon>Bacillati</taxon>
        <taxon>Bacillota</taxon>
        <taxon>Bacilli</taxon>
        <taxon>Lactobacillales</taxon>
        <taxon>Enterococcaceae</taxon>
        <taxon>Enterococcus</taxon>
    </lineage>
</organism>
<evidence type="ECO:0000313" key="1">
    <source>
        <dbReference type="EMBL" id="SAM49993.1"/>
    </source>
</evidence>
<reference evidence="1 2" key="1">
    <citation type="submission" date="2016-04" db="EMBL/GenBank/DDBJ databases">
        <authorList>
            <person name="Millard A."/>
        </authorList>
    </citation>
    <scope>NUCLEOTIDE SEQUENCE [LARGE SCALE GENOMIC DNA]</scope>
    <source>
        <strain evidence="1">Isolate 22</strain>
    </source>
</reference>
<accession>A0ABD7LM62</accession>
<dbReference type="AlphaFoldDB" id="A0ABD7LM62"/>
<sequence length="230" mass="26905">MFKPLIDSYSAVLKKFKGKDISATINEEVNIDRLKTMYDGYDGDRVIEIRFIDPRRFTVQQRNFIYALIGDIFIDTGMPTDFWKEFFYFRFEGVTGRKISLKDESNTTVSDANVLANIILDFIFEHHIPFKEGYEILPANQEYYFYKCITKRVCCICGKTGADIDHFDKALGRRKRKEVDHAEYTFAALCRIHHTEKHKIGVINFKNKYQIKGIKLNQKTIKKLNIGGEK</sequence>
<evidence type="ECO:0008006" key="3">
    <source>
        <dbReference type="Google" id="ProtNLM"/>
    </source>
</evidence>
<dbReference type="Pfam" id="PF16784">
    <property type="entry name" value="HNHc_6"/>
    <property type="match status" value="1"/>
</dbReference>
<proteinExistence type="predicted"/>
<dbReference type="RefSeq" id="WP_058825536.1">
    <property type="nucleotide sequence ID" value="NZ_BPUK01000008.1"/>
</dbReference>
<name>A0ABD7LM62_ENTFC</name>
<protein>
    <recommendedName>
        <fullName evidence="3">HNHc nuclease</fullName>
    </recommendedName>
</protein>
<dbReference type="Proteomes" id="UP000183509">
    <property type="component" value="Unassembled WGS sequence"/>
</dbReference>
<dbReference type="EMBL" id="FKLM01000043">
    <property type="protein sequence ID" value="SAM49993.1"/>
    <property type="molecule type" value="Genomic_DNA"/>
</dbReference>